<evidence type="ECO:0008006" key="4">
    <source>
        <dbReference type="Google" id="ProtNLM"/>
    </source>
</evidence>
<organism evidence="2 3">
    <name type="scientific">Ceratodon purpureus</name>
    <name type="common">Fire moss</name>
    <name type="synonym">Dicranum purpureum</name>
    <dbReference type="NCBI Taxonomy" id="3225"/>
    <lineage>
        <taxon>Eukaryota</taxon>
        <taxon>Viridiplantae</taxon>
        <taxon>Streptophyta</taxon>
        <taxon>Embryophyta</taxon>
        <taxon>Bryophyta</taxon>
        <taxon>Bryophytina</taxon>
        <taxon>Bryopsida</taxon>
        <taxon>Dicranidae</taxon>
        <taxon>Pseudoditrichales</taxon>
        <taxon>Ditrichaceae</taxon>
        <taxon>Ceratodon</taxon>
    </lineage>
</organism>
<comment type="caution">
    <text evidence="2">The sequence shown here is derived from an EMBL/GenBank/DDBJ whole genome shotgun (WGS) entry which is preliminary data.</text>
</comment>
<feature type="chain" id="PRO_5035828532" description="Secreted protein" evidence="1">
    <location>
        <begin position="23"/>
        <end position="85"/>
    </location>
</feature>
<dbReference type="EMBL" id="CM026427">
    <property type="protein sequence ID" value="KAG0568299.1"/>
    <property type="molecule type" value="Genomic_DNA"/>
</dbReference>
<dbReference type="Proteomes" id="UP000822688">
    <property type="component" value="Chromosome 6"/>
</dbReference>
<evidence type="ECO:0000313" key="2">
    <source>
        <dbReference type="EMBL" id="KAG0568299.1"/>
    </source>
</evidence>
<gene>
    <name evidence="2" type="ORF">KC19_6G010600</name>
</gene>
<accession>A0A8T0HDS4</accession>
<evidence type="ECO:0000256" key="1">
    <source>
        <dbReference type="SAM" id="SignalP"/>
    </source>
</evidence>
<proteinExistence type="predicted"/>
<evidence type="ECO:0000313" key="3">
    <source>
        <dbReference type="Proteomes" id="UP000822688"/>
    </source>
</evidence>
<reference evidence="2 3" key="1">
    <citation type="submission" date="2020-06" db="EMBL/GenBank/DDBJ databases">
        <title>WGS assembly of Ceratodon purpureus strain R40.</title>
        <authorList>
            <person name="Carey S.B."/>
            <person name="Jenkins J."/>
            <person name="Shu S."/>
            <person name="Lovell J.T."/>
            <person name="Sreedasyam A."/>
            <person name="Maumus F."/>
            <person name="Tiley G.P."/>
            <person name="Fernandez-Pozo N."/>
            <person name="Barry K."/>
            <person name="Chen C."/>
            <person name="Wang M."/>
            <person name="Lipzen A."/>
            <person name="Daum C."/>
            <person name="Saski C.A."/>
            <person name="Payton A.C."/>
            <person name="Mcbreen J.C."/>
            <person name="Conrad R.E."/>
            <person name="Kollar L.M."/>
            <person name="Olsson S."/>
            <person name="Huttunen S."/>
            <person name="Landis J.B."/>
            <person name="Wickett N.J."/>
            <person name="Johnson M.G."/>
            <person name="Rensing S.A."/>
            <person name="Grimwood J."/>
            <person name="Schmutz J."/>
            <person name="Mcdaniel S.F."/>
        </authorList>
    </citation>
    <scope>NUCLEOTIDE SEQUENCE [LARGE SCALE GENOMIC DNA]</scope>
    <source>
        <strain evidence="2 3">R40</strain>
    </source>
</reference>
<keyword evidence="3" id="KW-1185">Reference proteome</keyword>
<sequence>MHCENLLIVLLHLRSSLVFVSTQNSFQLFPSSKVELTATGQCSTGFQTTRRMLLTTGERWNTSPFLLDSWWSKTHQCLVVWPKWF</sequence>
<name>A0A8T0HDS4_CERPU</name>
<keyword evidence="1" id="KW-0732">Signal</keyword>
<feature type="signal peptide" evidence="1">
    <location>
        <begin position="1"/>
        <end position="22"/>
    </location>
</feature>
<dbReference type="AlphaFoldDB" id="A0A8T0HDS4"/>
<protein>
    <recommendedName>
        <fullName evidence="4">Secreted protein</fullName>
    </recommendedName>
</protein>